<evidence type="ECO:0000313" key="3">
    <source>
        <dbReference type="EMBL" id="SHH06254.1"/>
    </source>
</evidence>
<reference evidence="3 4" key="1">
    <citation type="submission" date="2016-11" db="EMBL/GenBank/DDBJ databases">
        <authorList>
            <person name="Jaros S."/>
            <person name="Januszkiewicz K."/>
            <person name="Wedrychowicz H."/>
        </authorList>
    </citation>
    <scope>NUCLEOTIDE SEQUENCE [LARGE SCALE GENOMIC DNA]</scope>
    <source>
        <strain evidence="3 4">GAS242</strain>
    </source>
</reference>
<evidence type="ECO:0000313" key="4">
    <source>
        <dbReference type="Proteomes" id="UP000190675"/>
    </source>
</evidence>
<gene>
    <name evidence="3" type="ORF">SAMN05444169_5527</name>
</gene>
<keyword evidence="2" id="KW-0812">Transmembrane</keyword>
<feature type="transmembrane region" description="Helical" evidence="2">
    <location>
        <begin position="12"/>
        <end position="31"/>
    </location>
</feature>
<accession>A0A1M5PWT7</accession>
<keyword evidence="2" id="KW-0472">Membrane</keyword>
<protein>
    <submittedName>
        <fullName evidence="3">Uncharacterized protein</fullName>
    </submittedName>
</protein>
<organism evidence="3 4">
    <name type="scientific">Bradyrhizobium erythrophlei</name>
    <dbReference type="NCBI Taxonomy" id="1437360"/>
    <lineage>
        <taxon>Bacteria</taxon>
        <taxon>Pseudomonadati</taxon>
        <taxon>Pseudomonadota</taxon>
        <taxon>Alphaproteobacteria</taxon>
        <taxon>Hyphomicrobiales</taxon>
        <taxon>Nitrobacteraceae</taxon>
        <taxon>Bradyrhizobium</taxon>
    </lineage>
</organism>
<evidence type="ECO:0000256" key="2">
    <source>
        <dbReference type="SAM" id="Phobius"/>
    </source>
</evidence>
<dbReference type="AlphaFoldDB" id="A0A1M5PWT7"/>
<keyword evidence="2" id="KW-1133">Transmembrane helix</keyword>
<dbReference type="EMBL" id="LT670818">
    <property type="protein sequence ID" value="SHH06254.1"/>
    <property type="molecule type" value="Genomic_DNA"/>
</dbReference>
<proteinExistence type="predicted"/>
<evidence type="ECO:0000256" key="1">
    <source>
        <dbReference type="SAM" id="MobiDB-lite"/>
    </source>
</evidence>
<feature type="region of interest" description="Disordered" evidence="1">
    <location>
        <begin position="32"/>
        <end position="70"/>
    </location>
</feature>
<sequence>MRDSRAGSFRKFAVIAVAFILAVAILTWGPWNSTHVAPNPGPSGTPGSTTLDQTPPPADGPSEATTGAAR</sequence>
<dbReference type="Proteomes" id="UP000190675">
    <property type="component" value="Chromosome I"/>
</dbReference>
<name>A0A1M5PWT7_9BRAD</name>